<dbReference type="EMBL" id="CM047948">
    <property type="protein sequence ID" value="KAI9896189.1"/>
    <property type="molecule type" value="Genomic_DNA"/>
</dbReference>
<keyword evidence="2" id="KW-1185">Reference proteome</keyword>
<reference evidence="1" key="1">
    <citation type="submission" date="2022-10" db="EMBL/GenBank/DDBJ databases">
        <title>Complete Genome of Trichothecium roseum strain YXFP-22015, a Plant Pathogen Isolated from Citrus.</title>
        <authorList>
            <person name="Wang Y."/>
            <person name="Zhu L."/>
        </authorList>
    </citation>
    <scope>NUCLEOTIDE SEQUENCE</scope>
    <source>
        <strain evidence="1">YXFP-22015</strain>
    </source>
</reference>
<gene>
    <name evidence="1" type="ORF">N3K66_008361</name>
</gene>
<name>A0ACC0URQ3_9HYPO</name>
<comment type="caution">
    <text evidence="1">The sequence shown here is derived from an EMBL/GenBank/DDBJ whole genome shotgun (WGS) entry which is preliminary data.</text>
</comment>
<proteinExistence type="predicted"/>
<accession>A0ACC0URQ3</accession>
<organism evidence="1 2">
    <name type="scientific">Trichothecium roseum</name>
    <dbReference type="NCBI Taxonomy" id="47278"/>
    <lineage>
        <taxon>Eukaryota</taxon>
        <taxon>Fungi</taxon>
        <taxon>Dikarya</taxon>
        <taxon>Ascomycota</taxon>
        <taxon>Pezizomycotina</taxon>
        <taxon>Sordariomycetes</taxon>
        <taxon>Hypocreomycetidae</taxon>
        <taxon>Hypocreales</taxon>
        <taxon>Hypocreales incertae sedis</taxon>
        <taxon>Trichothecium</taxon>
    </lineage>
</organism>
<protein>
    <submittedName>
        <fullName evidence="1">Uncharacterized protein</fullName>
    </submittedName>
</protein>
<evidence type="ECO:0000313" key="2">
    <source>
        <dbReference type="Proteomes" id="UP001163324"/>
    </source>
</evidence>
<dbReference type="Proteomes" id="UP001163324">
    <property type="component" value="Chromosome 9"/>
</dbReference>
<sequence length="164" mass="18062">MTTFLSSNRALKLLYSGNALWFTSALIHFGFRQKLMMQKLSHRKRSTDVAIRSTPSGDAWHHDIMAYLGGMNTSLAFLAGLRLYALFKPSALVSTGSAKGDVPLDFLALVVLGIGNFSQAFANFTIGARTDRWIMGKGFDRITVLDAVFTVLDWTAAFGRCSML</sequence>
<evidence type="ECO:0000313" key="1">
    <source>
        <dbReference type="EMBL" id="KAI9896189.1"/>
    </source>
</evidence>